<dbReference type="AlphaFoldDB" id="A0A226MBT4"/>
<dbReference type="InterPro" id="IPR014746">
    <property type="entry name" value="Gln_synth/guanido_kin_cat_dom"/>
</dbReference>
<feature type="binding site" evidence="12">
    <location>
        <position position="13"/>
    </location>
    <ligand>
        <name>ATP</name>
        <dbReference type="ChEBI" id="CHEBI:30616"/>
    </ligand>
</feature>
<dbReference type="InterPro" id="IPR022415">
    <property type="entry name" value="ATP-guanido_PTrfase_AS"/>
</dbReference>
<dbReference type="InterPro" id="IPR022414">
    <property type="entry name" value="ATP-guanido_PTrfase_cat"/>
</dbReference>
<protein>
    <recommendedName>
        <fullName evidence="8">Creatine kinase M-type</fullName>
        <ecNumber evidence="1">2.7.3.2</ecNumber>
    </recommendedName>
    <alternativeName>
        <fullName evidence="10">Creatine kinase M chain</fullName>
    </alternativeName>
    <alternativeName>
        <fullName evidence="11">Creatine phosphokinase M-type</fullName>
    </alternativeName>
    <alternativeName>
        <fullName evidence="9">M-CK</fullName>
    </alternativeName>
</protein>
<dbReference type="InterPro" id="IPR000749">
    <property type="entry name" value="ATP-guanido_PTrfase"/>
</dbReference>
<feature type="binding site" evidence="12">
    <location>
        <begin position="208"/>
        <end position="213"/>
    </location>
    <ligand>
        <name>ATP</name>
        <dbReference type="ChEBI" id="CHEBI:30616"/>
    </ligand>
</feature>
<dbReference type="OrthoDB" id="430219at2759"/>
<dbReference type="EC" id="2.7.3.2" evidence="1"/>
<dbReference type="STRING" id="9009.A0A226MBT4"/>
<dbReference type="GO" id="GO:0005615">
    <property type="term" value="C:extracellular space"/>
    <property type="evidence" value="ECO:0007669"/>
    <property type="project" value="TreeGrafter"/>
</dbReference>
<comment type="subunit">
    <text evidence="7">Dimer of identical or non-identical chains, which can be either B (brain type) or M (muscle type). With MM being the major form in skeletal muscle and myocardium, MB existing in myocardium, and BB existing in many tissues, especially brain.</text>
</comment>
<evidence type="ECO:0000256" key="9">
    <source>
        <dbReference type="ARBA" id="ARBA00041807"/>
    </source>
</evidence>
<comment type="caution">
    <text evidence="16">The sequence shown here is derived from an EMBL/GenBank/DDBJ whole genome shotgun (WGS) entry which is preliminary data.</text>
</comment>
<feature type="compositionally biased region" description="Gly residues" evidence="14">
    <location>
        <begin position="208"/>
        <end position="223"/>
    </location>
</feature>
<evidence type="ECO:0000256" key="4">
    <source>
        <dbReference type="ARBA" id="ARBA00022777"/>
    </source>
</evidence>
<keyword evidence="2 12" id="KW-0808">Transferase</keyword>
<reference evidence="16 17" key="1">
    <citation type="submission" date="2016-07" db="EMBL/GenBank/DDBJ databases">
        <title>Disparate Historic Effective Population Sizes Predicted by Modern Levels of Genome Diversity for the Scaled Quail (Callipepla squamata) and the Northern Bobwhite (Colinus virginianus): Inferences from First and Second Generation Draft Genome Assemblies for Sympatric New World Quail.</title>
        <authorList>
            <person name="Oldeschulte D.L."/>
            <person name="Halley Y.A."/>
            <person name="Bhattarai E.K."/>
            <person name="Brashear W.A."/>
            <person name="Hill J."/>
            <person name="Metz R.P."/>
            <person name="Johnson C.D."/>
            <person name="Rollins D."/>
            <person name="Peterson M.J."/>
            <person name="Bickhart D.M."/>
            <person name="Decker J.E."/>
            <person name="Seabury C.M."/>
        </authorList>
    </citation>
    <scope>NUCLEOTIDE SEQUENCE [LARGE SCALE GENOMIC DNA]</scope>
    <source>
        <strain evidence="16 17">Texas</strain>
        <tissue evidence="16">Leg muscle</tissue>
    </source>
</reference>
<evidence type="ECO:0000256" key="5">
    <source>
        <dbReference type="ARBA" id="ARBA00022840"/>
    </source>
</evidence>
<gene>
    <name evidence="16" type="ORF">ASZ78_015232</name>
</gene>
<evidence type="ECO:0000313" key="17">
    <source>
        <dbReference type="Proteomes" id="UP000198323"/>
    </source>
</evidence>
<organism evidence="16 17">
    <name type="scientific">Callipepla squamata</name>
    <name type="common">Scaled quail</name>
    <dbReference type="NCBI Taxonomy" id="9009"/>
    <lineage>
        <taxon>Eukaryota</taxon>
        <taxon>Metazoa</taxon>
        <taxon>Chordata</taxon>
        <taxon>Craniata</taxon>
        <taxon>Vertebrata</taxon>
        <taxon>Euteleostomi</taxon>
        <taxon>Archelosauria</taxon>
        <taxon>Archosauria</taxon>
        <taxon>Dinosauria</taxon>
        <taxon>Saurischia</taxon>
        <taxon>Theropoda</taxon>
        <taxon>Coelurosauria</taxon>
        <taxon>Aves</taxon>
        <taxon>Neognathae</taxon>
        <taxon>Galloanserae</taxon>
        <taxon>Galliformes</taxon>
        <taxon>Odontophoridae</taxon>
        <taxon>Callipepla</taxon>
    </lineage>
</organism>
<dbReference type="GO" id="GO:0005524">
    <property type="term" value="F:ATP binding"/>
    <property type="evidence" value="ECO:0007669"/>
    <property type="project" value="UniProtKB-UniRule"/>
</dbReference>
<dbReference type="PROSITE" id="PS51510">
    <property type="entry name" value="PHOSPHAGEN_KINASE_C"/>
    <property type="match status" value="1"/>
</dbReference>
<evidence type="ECO:0000256" key="7">
    <source>
        <dbReference type="ARBA" id="ARBA00038548"/>
    </source>
</evidence>
<keyword evidence="17" id="KW-1185">Reference proteome</keyword>
<feature type="binding site" evidence="12">
    <location>
        <position position="124"/>
    </location>
    <ligand>
        <name>ATP</name>
        <dbReference type="ChEBI" id="CHEBI:30616"/>
    </ligand>
</feature>
<comment type="function">
    <text evidence="6">Reversibly catalyzes the transfer of phosphate between ATP and various phosphogens (e.g. creatine phosphate). Creatine kinase isoenzymes play a central role in energy transduction in tissues with large, fluctuating energy demands, such as skeletal muscle, heart, brain and spermatozoa.</text>
</comment>
<keyword evidence="4 12" id="KW-0418">Kinase</keyword>
<dbReference type="SUPFAM" id="SSF55931">
    <property type="entry name" value="Glutamine synthetase/guanido kinase"/>
    <property type="match status" value="2"/>
</dbReference>
<keyword evidence="5 12" id="KW-0067">ATP-binding</keyword>
<accession>A0A226MBT4</accession>
<dbReference type="GO" id="GO:0004111">
    <property type="term" value="F:creatine kinase activity"/>
    <property type="evidence" value="ECO:0007669"/>
    <property type="project" value="UniProtKB-EC"/>
</dbReference>
<feature type="region of interest" description="Disordered" evidence="14">
    <location>
        <begin position="206"/>
        <end position="229"/>
    </location>
</feature>
<sequence>MTEQEQQQLIDDHFLFDKPVSPLLLASGMARDWPDARGICVSDINACDIVVLYHDMAYVILWVSDINVCDIVVPYHDMACVISWVPDINVCDIVVPYHDMAYLISWHNDNKTFLVWVNEEDHLRVISMEKGGNMKEVFRRFCVGLKKIEEIFKKAGHPFMWTEHLGFVLTCPSNLGTGLRGGVHVRLPKLSQHPKFEEILHRLRLQKGGTGTGGGDPKFGGGTPRSYTA</sequence>
<evidence type="ECO:0000256" key="11">
    <source>
        <dbReference type="ARBA" id="ARBA00042833"/>
    </source>
</evidence>
<evidence type="ECO:0000259" key="15">
    <source>
        <dbReference type="PROSITE" id="PS51510"/>
    </source>
</evidence>
<dbReference type="GO" id="GO:0046314">
    <property type="term" value="P:phosphocreatine biosynthetic process"/>
    <property type="evidence" value="ECO:0007669"/>
    <property type="project" value="InterPro"/>
</dbReference>
<comment type="similarity">
    <text evidence="12 13">Belongs to the ATP:guanido phosphotransferase family.</text>
</comment>
<keyword evidence="3 12" id="KW-0547">Nucleotide-binding</keyword>
<evidence type="ECO:0000256" key="8">
    <source>
        <dbReference type="ARBA" id="ARBA00040658"/>
    </source>
</evidence>
<dbReference type="Gene3D" id="3.30.590.10">
    <property type="entry name" value="Glutamine synthetase/guanido kinase, catalytic domain"/>
    <property type="match status" value="2"/>
</dbReference>
<dbReference type="PANTHER" id="PTHR11547:SF63">
    <property type="entry name" value="CREATINE KINASE M-TYPE"/>
    <property type="match status" value="1"/>
</dbReference>
<evidence type="ECO:0000256" key="1">
    <source>
        <dbReference type="ARBA" id="ARBA00012231"/>
    </source>
</evidence>
<dbReference type="Proteomes" id="UP000198323">
    <property type="component" value="Unassembled WGS sequence"/>
</dbReference>
<evidence type="ECO:0000256" key="12">
    <source>
        <dbReference type="PROSITE-ProRule" id="PRU00843"/>
    </source>
</evidence>
<dbReference type="PROSITE" id="PS00112">
    <property type="entry name" value="PHOSPHAGEN_KINASE"/>
    <property type="match status" value="1"/>
</dbReference>
<evidence type="ECO:0000256" key="2">
    <source>
        <dbReference type="ARBA" id="ARBA00022679"/>
    </source>
</evidence>
<evidence type="ECO:0000313" key="16">
    <source>
        <dbReference type="EMBL" id="OXB52720.1"/>
    </source>
</evidence>
<evidence type="ECO:0000256" key="14">
    <source>
        <dbReference type="SAM" id="MobiDB-lite"/>
    </source>
</evidence>
<dbReference type="PANTHER" id="PTHR11547">
    <property type="entry name" value="ARGININE OR CREATINE KINASE"/>
    <property type="match status" value="1"/>
</dbReference>
<evidence type="ECO:0000256" key="10">
    <source>
        <dbReference type="ARBA" id="ARBA00042004"/>
    </source>
</evidence>
<evidence type="ECO:0000256" key="3">
    <source>
        <dbReference type="ARBA" id="ARBA00022741"/>
    </source>
</evidence>
<dbReference type="EMBL" id="MCFN01002173">
    <property type="protein sequence ID" value="OXB52720.1"/>
    <property type="molecule type" value="Genomic_DNA"/>
</dbReference>
<comment type="caution">
    <text evidence="12">Lacks conserved residue(s) required for the propagation of feature annotation.</text>
</comment>
<evidence type="ECO:0000256" key="13">
    <source>
        <dbReference type="RuleBase" id="RU000505"/>
    </source>
</evidence>
<feature type="domain" description="Phosphagen kinase C-terminal" evidence="15">
    <location>
        <begin position="1"/>
        <end position="229"/>
    </location>
</feature>
<evidence type="ECO:0000256" key="6">
    <source>
        <dbReference type="ARBA" id="ARBA00037274"/>
    </source>
</evidence>
<name>A0A226MBT4_CALSU</name>
<feature type="binding site" evidence="12">
    <location>
        <begin position="180"/>
        <end position="184"/>
    </location>
    <ligand>
        <name>ATP</name>
        <dbReference type="ChEBI" id="CHEBI:30616"/>
    </ligand>
</feature>
<dbReference type="Pfam" id="PF00217">
    <property type="entry name" value="ATP-gua_Ptrans"/>
    <property type="match status" value="2"/>
</dbReference>
<proteinExistence type="inferred from homology"/>